<sequence length="554" mass="63367">MASSATQSYRKFQKLERTVAKARQLGFDYDWDNGLLMFGDYWCMEVERLREILSPDHPGYDDPWDKRDFEADKACLRDKEWFVAQSQYYGLRLGDVKMKTLRNLRRDLAELVKIGACDTLSKPVAAFYEAFREMEDIQKSHDEIFDEFTAMEDKIAFDVEIFARRYFSDRTTTPAPMSLRNLPSDTRHLMDRLEAIDGLVCRVIDINESTYWAILGWDHLAVDDAVRSARESLKEKSDKAIADGAFDIIATEMQKHHKYVFRNLTPPEIDYHVDGKEFLVKPEATQMRLEDALGEFLVQGVMIEKEYASVDPTAFELNIRPFSSPVEDDGLLVGDMRFGEFEGTAILSFSYDRMAIVQSRHVTQSAGFEMVDGLDTMWKSLSLFKNFSKGDTDEVIREALKAVERPNYFLEPRQNWRLPKLRKPNPWFPHSGARRLYFCAKGWNDAEDSVMEFKKGIIDFNPSCTRFKGVITMLENNELFRMKGFKVEDYSPTQWDDIEGGFDDDEDMESSTTGESSISGESSTSEEPSTPGDSSTSGDLSSGSGEASSDDDMT</sequence>
<feature type="compositionally biased region" description="Low complexity" evidence="1">
    <location>
        <begin position="510"/>
        <end position="547"/>
    </location>
</feature>
<feature type="region of interest" description="Disordered" evidence="1">
    <location>
        <begin position="494"/>
        <end position="554"/>
    </location>
</feature>
<dbReference type="Proteomes" id="UP000070328">
    <property type="component" value="Unassembled WGS sequence"/>
</dbReference>
<proteinExistence type="predicted"/>
<comment type="caution">
    <text evidence="2">The sequence shown here is derived from an EMBL/GenBank/DDBJ whole genome shotgun (WGS) entry which is preliminary data.</text>
</comment>
<gene>
    <name evidence="2" type="ORF">CSIM01_07986</name>
</gene>
<feature type="compositionally biased region" description="Acidic residues" evidence="1">
    <location>
        <begin position="496"/>
        <end position="509"/>
    </location>
</feature>
<dbReference type="OrthoDB" id="4841340at2759"/>
<accession>A0A135S9V3</accession>
<protein>
    <submittedName>
        <fullName evidence="2">Uncharacterized protein</fullName>
    </submittedName>
</protein>
<evidence type="ECO:0000313" key="3">
    <source>
        <dbReference type="Proteomes" id="UP000070328"/>
    </source>
</evidence>
<organism evidence="2 3">
    <name type="scientific">Colletotrichum simmondsii</name>
    <dbReference type="NCBI Taxonomy" id="703756"/>
    <lineage>
        <taxon>Eukaryota</taxon>
        <taxon>Fungi</taxon>
        <taxon>Dikarya</taxon>
        <taxon>Ascomycota</taxon>
        <taxon>Pezizomycotina</taxon>
        <taxon>Sordariomycetes</taxon>
        <taxon>Hypocreomycetidae</taxon>
        <taxon>Glomerellales</taxon>
        <taxon>Glomerellaceae</taxon>
        <taxon>Colletotrichum</taxon>
        <taxon>Colletotrichum acutatum species complex</taxon>
    </lineage>
</organism>
<evidence type="ECO:0000313" key="2">
    <source>
        <dbReference type="EMBL" id="KXH32621.1"/>
    </source>
</evidence>
<dbReference type="AlphaFoldDB" id="A0A135S9V3"/>
<evidence type="ECO:0000256" key="1">
    <source>
        <dbReference type="SAM" id="MobiDB-lite"/>
    </source>
</evidence>
<reference evidence="2 3" key="1">
    <citation type="submission" date="2014-02" db="EMBL/GenBank/DDBJ databases">
        <title>The genome sequence of Colletotrichum simmondsii CBS122122.</title>
        <authorList>
            <person name="Baroncelli R."/>
            <person name="Thon M.R."/>
        </authorList>
    </citation>
    <scope>NUCLEOTIDE SEQUENCE [LARGE SCALE GENOMIC DNA]</scope>
    <source>
        <strain evidence="2 3">CBS122122</strain>
    </source>
</reference>
<name>A0A135S9V3_9PEZI</name>
<dbReference type="EMBL" id="JFBX01000632">
    <property type="protein sequence ID" value="KXH32621.1"/>
    <property type="molecule type" value="Genomic_DNA"/>
</dbReference>
<keyword evidence="3" id="KW-1185">Reference proteome</keyword>